<dbReference type="AlphaFoldDB" id="A0A5E6PDN8"/>
<dbReference type="InterPro" id="IPR014966">
    <property type="entry name" value="FRG-dom"/>
</dbReference>
<feature type="domain" description="FRG" evidence="1">
    <location>
        <begin position="27"/>
        <end position="121"/>
    </location>
</feature>
<gene>
    <name evidence="2" type="ORF">PS631_00214</name>
</gene>
<proteinExistence type="predicted"/>
<accession>A0A5E6PDN8</accession>
<sequence length="279" mass="31273">MFIKEIVVQSVPQYMQAIIDLNDETNTLTGSVYRGQSNSNWSISSGLSRVSKNVSGSDLLDRARNAFKIFDAERHGYYALTNNSPWDVLALAQHYGLPTRLLDWSHSPMVALFFALDGVRFKRQPLAKLSNEIRNFPVRQIIRQGDVVALPEHDAAVYMIPRSSTQGSAPWCSAKDLPTDVFAKVNDAESHGYCFYNPDVTSGRLKHQGGLFSIGVSPFDEFPSKSAYKIIIQKECIAEMYSNLVMMNVGAKLVYGELEGLCKDLTFRNFGGFNQRCYD</sequence>
<organism evidence="2 3">
    <name type="scientific">Pseudomonas fluorescens</name>
    <dbReference type="NCBI Taxonomy" id="294"/>
    <lineage>
        <taxon>Bacteria</taxon>
        <taxon>Pseudomonadati</taxon>
        <taxon>Pseudomonadota</taxon>
        <taxon>Gammaproteobacteria</taxon>
        <taxon>Pseudomonadales</taxon>
        <taxon>Pseudomonadaceae</taxon>
        <taxon>Pseudomonas</taxon>
    </lineage>
</organism>
<dbReference type="Proteomes" id="UP000399692">
    <property type="component" value="Unassembled WGS sequence"/>
</dbReference>
<protein>
    <recommendedName>
        <fullName evidence="1">FRG domain-containing protein</fullName>
    </recommendedName>
</protein>
<dbReference type="RefSeq" id="WP_224786346.1">
    <property type="nucleotide sequence ID" value="NZ_CABVHF010000001.1"/>
</dbReference>
<dbReference type="Pfam" id="PF08867">
    <property type="entry name" value="FRG"/>
    <property type="match status" value="1"/>
</dbReference>
<evidence type="ECO:0000313" key="3">
    <source>
        <dbReference type="Proteomes" id="UP000399692"/>
    </source>
</evidence>
<evidence type="ECO:0000313" key="2">
    <source>
        <dbReference type="EMBL" id="VVM39684.1"/>
    </source>
</evidence>
<dbReference type="EMBL" id="CABVHF010000001">
    <property type="protein sequence ID" value="VVM39684.1"/>
    <property type="molecule type" value="Genomic_DNA"/>
</dbReference>
<dbReference type="SMART" id="SM00901">
    <property type="entry name" value="FRG"/>
    <property type="match status" value="1"/>
</dbReference>
<evidence type="ECO:0000259" key="1">
    <source>
        <dbReference type="SMART" id="SM00901"/>
    </source>
</evidence>
<reference evidence="2 3" key="1">
    <citation type="submission" date="2019-09" db="EMBL/GenBank/DDBJ databases">
        <authorList>
            <person name="Chandra G."/>
            <person name="Truman W A."/>
        </authorList>
    </citation>
    <scope>NUCLEOTIDE SEQUENCE [LARGE SCALE GENOMIC DNA]</scope>
    <source>
        <strain evidence="2">PS631</strain>
    </source>
</reference>
<name>A0A5E6PDN8_PSEFL</name>